<keyword evidence="3" id="KW-1185">Reference proteome</keyword>
<dbReference type="Gene3D" id="1.10.472.10">
    <property type="entry name" value="Cyclin-like"/>
    <property type="match status" value="1"/>
</dbReference>
<feature type="compositionally biased region" description="Polar residues" evidence="1">
    <location>
        <begin position="278"/>
        <end position="289"/>
    </location>
</feature>
<accession>A0ABR3AQR4</accession>
<proteinExistence type="predicted"/>
<evidence type="ECO:0000313" key="2">
    <source>
        <dbReference type="EMBL" id="KAL0079330.1"/>
    </source>
</evidence>
<organism evidence="2 3">
    <name type="scientific">Phycomyces blakesleeanus</name>
    <dbReference type="NCBI Taxonomy" id="4837"/>
    <lineage>
        <taxon>Eukaryota</taxon>
        <taxon>Fungi</taxon>
        <taxon>Fungi incertae sedis</taxon>
        <taxon>Mucoromycota</taxon>
        <taxon>Mucoromycotina</taxon>
        <taxon>Mucoromycetes</taxon>
        <taxon>Mucorales</taxon>
        <taxon>Phycomycetaceae</taxon>
        <taxon>Phycomyces</taxon>
    </lineage>
</organism>
<feature type="region of interest" description="Disordered" evidence="1">
    <location>
        <begin position="202"/>
        <end position="233"/>
    </location>
</feature>
<dbReference type="Proteomes" id="UP001448207">
    <property type="component" value="Unassembled WGS sequence"/>
</dbReference>
<evidence type="ECO:0000256" key="1">
    <source>
        <dbReference type="SAM" id="MobiDB-lite"/>
    </source>
</evidence>
<dbReference type="InterPro" id="IPR036915">
    <property type="entry name" value="Cyclin-like_sf"/>
</dbReference>
<gene>
    <name evidence="2" type="ORF">J3Q64DRAFT_1682586</name>
</gene>
<dbReference type="PANTHER" id="PTHR15615:SF27">
    <property type="entry name" value="PHO85 CYCLIN CLG1"/>
    <property type="match status" value="1"/>
</dbReference>
<dbReference type="EMBL" id="JBCLYO010000022">
    <property type="protein sequence ID" value="KAL0079330.1"/>
    <property type="molecule type" value="Genomic_DNA"/>
</dbReference>
<protein>
    <submittedName>
        <fullName evidence="2">Cyclin-domain-containing protein</fullName>
    </submittedName>
</protein>
<reference evidence="2 3" key="1">
    <citation type="submission" date="2024-04" db="EMBL/GenBank/DDBJ databases">
        <title>Symmetric and asymmetric DNA N6-adenine methylation regulates different biological responses in Mucorales.</title>
        <authorList>
            <consortium name="Lawrence Berkeley National Laboratory"/>
            <person name="Lax C."/>
            <person name="Mondo S.J."/>
            <person name="Osorio-Concepcion M."/>
            <person name="Muszewska A."/>
            <person name="Corrochano-Luque M."/>
            <person name="Gutierrez G."/>
            <person name="Riley R."/>
            <person name="Lipzen A."/>
            <person name="Guo J."/>
            <person name="Hundley H."/>
            <person name="Amirebrahimi M."/>
            <person name="Ng V."/>
            <person name="Lorenzo-Gutierrez D."/>
            <person name="Binder U."/>
            <person name="Yang J."/>
            <person name="Song Y."/>
            <person name="Canovas D."/>
            <person name="Navarro E."/>
            <person name="Freitag M."/>
            <person name="Gabaldon T."/>
            <person name="Grigoriev I.V."/>
            <person name="Corrochano L.M."/>
            <person name="Nicolas F.E."/>
            <person name="Garre V."/>
        </authorList>
    </citation>
    <scope>NUCLEOTIDE SEQUENCE [LARGE SCALE GENOMIC DNA]</scope>
    <source>
        <strain evidence="2 3">L51</strain>
    </source>
</reference>
<feature type="region of interest" description="Disordered" evidence="1">
    <location>
        <begin position="278"/>
        <end position="309"/>
    </location>
</feature>
<dbReference type="PANTHER" id="PTHR15615">
    <property type="match status" value="1"/>
</dbReference>
<comment type="caution">
    <text evidence="2">The sequence shown here is derived from an EMBL/GenBank/DDBJ whole genome shotgun (WGS) entry which is preliminary data.</text>
</comment>
<evidence type="ECO:0000313" key="3">
    <source>
        <dbReference type="Proteomes" id="UP001448207"/>
    </source>
</evidence>
<dbReference type="CDD" id="cd20557">
    <property type="entry name" value="CYCLIN_ScPCL1-like"/>
    <property type="match status" value="1"/>
</dbReference>
<sequence>MSPCPNDSIYPSSSAALLSCTNTSQLADLCAFAVPNIWAGTSTGIHKQQQQQNSFIHPKRQGTFKVFCQQLIKATQISCACIVLALYYVNRLREAYPFVQGSIGSEVRLFTTALVLANKYLDDNTFTNKTWADVSHIPVHELNIMEVEFLSALNYRIHVPHQQFFSWATQCQQWMPLSSSHLRPIKIPSRLAHLKPIRYSSSTSSLAQQQQQQQQQSQVHHTHQYTQQQQQQQQQQMPVSMSVMSIMSIMPISMPPTMPLSHSLPILPSLKRSAHQASITDSNCYNPEQITKRHLPNTPPSETFSHTSLHTSTSSIYSNSLQSSSQNPLWKPILSWSSSSRHSTPTTTPLPTMSLYSYSTTSAASAVAPAAAAVAAMSTSHSTMLCARVRCLEIE</sequence>
<dbReference type="Pfam" id="PF08613">
    <property type="entry name" value="Cyclin"/>
    <property type="match status" value="1"/>
</dbReference>
<name>A0ABR3AQR4_PHYBL</name>
<dbReference type="SUPFAM" id="SSF47954">
    <property type="entry name" value="Cyclin-like"/>
    <property type="match status" value="1"/>
</dbReference>
<dbReference type="InterPro" id="IPR013922">
    <property type="entry name" value="Cyclin_PHO80-like"/>
</dbReference>